<keyword evidence="4" id="KW-1185">Reference proteome</keyword>
<proteinExistence type="inferred from homology"/>
<evidence type="ECO:0000313" key="3">
    <source>
        <dbReference type="EMBL" id="SDB25481.1"/>
    </source>
</evidence>
<dbReference type="SUPFAM" id="SSF64307">
    <property type="entry name" value="SirA-like"/>
    <property type="match status" value="1"/>
</dbReference>
<dbReference type="InterPro" id="IPR036868">
    <property type="entry name" value="TusA-like_sf"/>
</dbReference>
<gene>
    <name evidence="3" type="ORF">SAMN02982931_01986</name>
</gene>
<dbReference type="STRING" id="665467.SAMN02982931_01986"/>
<dbReference type="Proteomes" id="UP000199071">
    <property type="component" value="Unassembled WGS sequence"/>
</dbReference>
<dbReference type="RefSeq" id="WP_090876242.1">
    <property type="nucleotide sequence ID" value="NZ_FMXQ01000003.1"/>
</dbReference>
<accession>A0A1G6BXW7</accession>
<protein>
    <submittedName>
        <fullName evidence="3">tRNA 2-thiouridine synthesizing protein A</fullName>
    </submittedName>
</protein>
<reference evidence="3 4" key="1">
    <citation type="submission" date="2016-10" db="EMBL/GenBank/DDBJ databases">
        <authorList>
            <person name="de Groot N.N."/>
        </authorList>
    </citation>
    <scope>NUCLEOTIDE SEQUENCE [LARGE SCALE GENOMIC DNA]</scope>
    <source>
        <strain evidence="3 4">ATCC 35022</strain>
    </source>
</reference>
<dbReference type="PROSITE" id="PS01148">
    <property type="entry name" value="UPF0033"/>
    <property type="match status" value="1"/>
</dbReference>
<sequence length="81" mass="8838">MTTRQTWDCDVQLDLRGLACPLPVLKTRKALLGLASGGRVLVEATDPLAAIDLPHFVREAGHRLVVAETVDGVYRCIVERA</sequence>
<dbReference type="OrthoDB" id="9797551at2"/>
<dbReference type="EMBL" id="FMXQ01000003">
    <property type="protein sequence ID" value="SDB25481.1"/>
    <property type="molecule type" value="Genomic_DNA"/>
</dbReference>
<dbReference type="AlphaFoldDB" id="A0A1G6BXW7"/>
<dbReference type="PANTHER" id="PTHR33279">
    <property type="entry name" value="SULFUR CARRIER PROTEIN YEDF-RELATED"/>
    <property type="match status" value="1"/>
</dbReference>
<feature type="domain" description="UPF0033" evidence="2">
    <location>
        <begin position="13"/>
        <end position="37"/>
    </location>
</feature>
<organism evidence="3 4">
    <name type="scientific">Bauldia litoralis</name>
    <dbReference type="NCBI Taxonomy" id="665467"/>
    <lineage>
        <taxon>Bacteria</taxon>
        <taxon>Pseudomonadati</taxon>
        <taxon>Pseudomonadota</taxon>
        <taxon>Alphaproteobacteria</taxon>
        <taxon>Hyphomicrobiales</taxon>
        <taxon>Kaistiaceae</taxon>
        <taxon>Bauldia</taxon>
    </lineage>
</organism>
<dbReference type="PANTHER" id="PTHR33279:SF6">
    <property type="entry name" value="SULFUR CARRIER PROTEIN YEDF-RELATED"/>
    <property type="match status" value="1"/>
</dbReference>
<evidence type="ECO:0000259" key="2">
    <source>
        <dbReference type="PROSITE" id="PS01148"/>
    </source>
</evidence>
<comment type="similarity">
    <text evidence="1">Belongs to the sulfur carrier protein TusA family.</text>
</comment>
<dbReference type="Gene3D" id="3.30.110.40">
    <property type="entry name" value="TusA-like domain"/>
    <property type="match status" value="1"/>
</dbReference>
<dbReference type="Pfam" id="PF01206">
    <property type="entry name" value="TusA"/>
    <property type="match status" value="1"/>
</dbReference>
<evidence type="ECO:0000256" key="1">
    <source>
        <dbReference type="ARBA" id="ARBA00008984"/>
    </source>
</evidence>
<dbReference type="InterPro" id="IPR001455">
    <property type="entry name" value="TusA-like"/>
</dbReference>
<name>A0A1G6BXW7_9HYPH</name>
<dbReference type="CDD" id="cd00291">
    <property type="entry name" value="SirA_YedF_YeeD"/>
    <property type="match status" value="1"/>
</dbReference>
<evidence type="ECO:0000313" key="4">
    <source>
        <dbReference type="Proteomes" id="UP000199071"/>
    </source>
</evidence>